<comment type="caution">
    <text evidence="2">The sequence shown here is derived from an EMBL/GenBank/DDBJ whole genome shotgun (WGS) entry which is preliminary data.</text>
</comment>
<gene>
    <name evidence="2" type="ORF">FSP39_015835</name>
</gene>
<organism evidence="2 3">
    <name type="scientific">Pinctada imbricata</name>
    <name type="common">Atlantic pearl-oyster</name>
    <name type="synonym">Pinctada martensii</name>
    <dbReference type="NCBI Taxonomy" id="66713"/>
    <lineage>
        <taxon>Eukaryota</taxon>
        <taxon>Metazoa</taxon>
        <taxon>Spiralia</taxon>
        <taxon>Lophotrochozoa</taxon>
        <taxon>Mollusca</taxon>
        <taxon>Bivalvia</taxon>
        <taxon>Autobranchia</taxon>
        <taxon>Pteriomorphia</taxon>
        <taxon>Pterioida</taxon>
        <taxon>Pterioidea</taxon>
        <taxon>Pteriidae</taxon>
        <taxon>Pinctada</taxon>
    </lineage>
</organism>
<feature type="compositionally biased region" description="Polar residues" evidence="1">
    <location>
        <begin position="117"/>
        <end position="133"/>
    </location>
</feature>
<evidence type="ECO:0000313" key="3">
    <source>
        <dbReference type="Proteomes" id="UP001186944"/>
    </source>
</evidence>
<proteinExistence type="predicted"/>
<name>A0AA89C4Z6_PINIB</name>
<evidence type="ECO:0000313" key="2">
    <source>
        <dbReference type="EMBL" id="KAK3106237.1"/>
    </source>
</evidence>
<feature type="region of interest" description="Disordered" evidence="1">
    <location>
        <begin position="116"/>
        <end position="167"/>
    </location>
</feature>
<sequence>MEWGLQRNLVVAVMHTASRRPPPPIPRGHRMVEKVDDPCTSAAKRGLFPKLNKIKDTATRTGFGKQSTSKWSLSNLQTLVESEKSSKCSTDENVTFETRVWCMEIRLEFSSRRTKKGISNNTGLLDLQQNPKTPNEKTQSRQAQQETQKGQGTLTHNTETSNTKDYI</sequence>
<dbReference type="Proteomes" id="UP001186944">
    <property type="component" value="Unassembled WGS sequence"/>
</dbReference>
<reference evidence="2" key="1">
    <citation type="submission" date="2019-08" db="EMBL/GenBank/DDBJ databases">
        <title>The improved chromosome-level genome for the pearl oyster Pinctada fucata martensii using PacBio sequencing and Hi-C.</title>
        <authorList>
            <person name="Zheng Z."/>
        </authorList>
    </citation>
    <scope>NUCLEOTIDE SEQUENCE</scope>
    <source>
        <strain evidence="2">ZZ-2019</strain>
        <tissue evidence="2">Adductor muscle</tissue>
    </source>
</reference>
<dbReference type="AlphaFoldDB" id="A0AA89C4Z6"/>
<protein>
    <submittedName>
        <fullName evidence="2">Uncharacterized protein</fullName>
    </submittedName>
</protein>
<dbReference type="EMBL" id="VSWD01000003">
    <property type="protein sequence ID" value="KAK3106237.1"/>
    <property type="molecule type" value="Genomic_DNA"/>
</dbReference>
<evidence type="ECO:0000256" key="1">
    <source>
        <dbReference type="SAM" id="MobiDB-lite"/>
    </source>
</evidence>
<accession>A0AA89C4Z6</accession>
<keyword evidence="3" id="KW-1185">Reference proteome</keyword>
<feature type="compositionally biased region" description="Polar residues" evidence="1">
    <location>
        <begin position="140"/>
        <end position="167"/>
    </location>
</feature>